<evidence type="ECO:0000313" key="3">
    <source>
        <dbReference type="Proteomes" id="UP000800041"/>
    </source>
</evidence>
<reference evidence="2" key="1">
    <citation type="journal article" date="2020" name="Stud. Mycol.">
        <title>101 Dothideomycetes genomes: a test case for predicting lifestyles and emergence of pathogens.</title>
        <authorList>
            <person name="Haridas S."/>
            <person name="Albert R."/>
            <person name="Binder M."/>
            <person name="Bloem J."/>
            <person name="Labutti K."/>
            <person name="Salamov A."/>
            <person name="Andreopoulos B."/>
            <person name="Baker S."/>
            <person name="Barry K."/>
            <person name="Bills G."/>
            <person name="Bluhm B."/>
            <person name="Cannon C."/>
            <person name="Castanera R."/>
            <person name="Culley D."/>
            <person name="Daum C."/>
            <person name="Ezra D."/>
            <person name="Gonzalez J."/>
            <person name="Henrissat B."/>
            <person name="Kuo A."/>
            <person name="Liang C."/>
            <person name="Lipzen A."/>
            <person name="Lutzoni F."/>
            <person name="Magnuson J."/>
            <person name="Mondo S."/>
            <person name="Nolan M."/>
            <person name="Ohm R."/>
            <person name="Pangilinan J."/>
            <person name="Park H.-J."/>
            <person name="Ramirez L."/>
            <person name="Alfaro M."/>
            <person name="Sun H."/>
            <person name="Tritt A."/>
            <person name="Yoshinaga Y."/>
            <person name="Zwiers L.-H."/>
            <person name="Turgeon B."/>
            <person name="Goodwin S."/>
            <person name="Spatafora J."/>
            <person name="Crous P."/>
            <person name="Grigoriev I."/>
        </authorList>
    </citation>
    <scope>NUCLEOTIDE SEQUENCE</scope>
    <source>
        <strain evidence="2">CBS 113979</strain>
    </source>
</reference>
<evidence type="ECO:0000256" key="1">
    <source>
        <dbReference type="SAM" id="SignalP"/>
    </source>
</evidence>
<name>A0A6G1H473_9PEZI</name>
<dbReference type="AlphaFoldDB" id="A0A6G1H473"/>
<proteinExistence type="predicted"/>
<gene>
    <name evidence="2" type="ORF">K402DRAFT_419864</name>
</gene>
<keyword evidence="1" id="KW-0732">Signal</keyword>
<feature type="signal peptide" evidence="1">
    <location>
        <begin position="1"/>
        <end position="20"/>
    </location>
</feature>
<sequence>MLFSTTAFLTIPAIALLAVASPMKPSEPLALVDHDDPDFKLAFQNMTVDYSFFDEQYEAGNHLMKRDKALNTQSPTWNDYTGSIVCNKGTYHDWEYALTNAIIEPGCHDAKDA</sequence>
<dbReference type="Proteomes" id="UP000800041">
    <property type="component" value="Unassembled WGS sequence"/>
</dbReference>
<protein>
    <submittedName>
        <fullName evidence="2">Uncharacterized protein</fullName>
    </submittedName>
</protein>
<accession>A0A6G1H473</accession>
<organism evidence="2 3">
    <name type="scientific">Aulographum hederae CBS 113979</name>
    <dbReference type="NCBI Taxonomy" id="1176131"/>
    <lineage>
        <taxon>Eukaryota</taxon>
        <taxon>Fungi</taxon>
        <taxon>Dikarya</taxon>
        <taxon>Ascomycota</taxon>
        <taxon>Pezizomycotina</taxon>
        <taxon>Dothideomycetes</taxon>
        <taxon>Pleosporomycetidae</taxon>
        <taxon>Aulographales</taxon>
        <taxon>Aulographaceae</taxon>
    </lineage>
</organism>
<dbReference type="EMBL" id="ML977150">
    <property type="protein sequence ID" value="KAF1988011.1"/>
    <property type="molecule type" value="Genomic_DNA"/>
</dbReference>
<feature type="chain" id="PRO_5026129194" evidence="1">
    <location>
        <begin position="21"/>
        <end position="113"/>
    </location>
</feature>
<keyword evidence="3" id="KW-1185">Reference proteome</keyword>
<evidence type="ECO:0000313" key="2">
    <source>
        <dbReference type="EMBL" id="KAF1988011.1"/>
    </source>
</evidence>